<keyword evidence="4" id="KW-1185">Reference proteome</keyword>
<feature type="region of interest" description="Disordered" evidence="1">
    <location>
        <begin position="37"/>
        <end position="82"/>
    </location>
</feature>
<evidence type="ECO:0000313" key="3">
    <source>
        <dbReference type="EMBL" id="NOV04847.1"/>
    </source>
</evidence>
<evidence type="ECO:0000256" key="1">
    <source>
        <dbReference type="SAM" id="MobiDB-lite"/>
    </source>
</evidence>
<feature type="compositionally biased region" description="Polar residues" evidence="1">
    <location>
        <begin position="72"/>
        <end position="82"/>
    </location>
</feature>
<reference evidence="3 4" key="1">
    <citation type="submission" date="2019-10" db="EMBL/GenBank/DDBJ databases">
        <title>Description of Paenibacillus pedi sp. nov.</title>
        <authorList>
            <person name="Carlier A."/>
            <person name="Qi S."/>
        </authorList>
    </citation>
    <scope>NUCLEOTIDE SEQUENCE [LARGE SCALE GENOMIC DNA]</scope>
    <source>
        <strain evidence="3 4">LMG 31457</strain>
    </source>
</reference>
<evidence type="ECO:0000313" key="4">
    <source>
        <dbReference type="Proteomes" id="UP000618579"/>
    </source>
</evidence>
<organism evidence="3 4">
    <name type="scientific">Paenibacillus planticolens</name>
    <dbReference type="NCBI Taxonomy" id="2654976"/>
    <lineage>
        <taxon>Bacteria</taxon>
        <taxon>Bacillati</taxon>
        <taxon>Bacillota</taxon>
        <taxon>Bacilli</taxon>
        <taxon>Bacillales</taxon>
        <taxon>Paenibacillaceae</taxon>
        <taxon>Paenibacillus</taxon>
    </lineage>
</organism>
<name>A0ABX1ZY17_9BACL</name>
<feature type="compositionally biased region" description="Low complexity" evidence="1">
    <location>
        <begin position="37"/>
        <end position="71"/>
    </location>
</feature>
<protein>
    <submittedName>
        <fullName evidence="3">DUF4163 domain-containing protein</fullName>
    </submittedName>
</protein>
<dbReference type="Proteomes" id="UP000618579">
    <property type="component" value="Unassembled WGS sequence"/>
</dbReference>
<comment type="caution">
    <text evidence="3">The sequence shown here is derived from an EMBL/GenBank/DDBJ whole genome shotgun (WGS) entry which is preliminary data.</text>
</comment>
<accession>A0ABX1ZY17</accession>
<dbReference type="EMBL" id="WHNZ01000086">
    <property type="protein sequence ID" value="NOV04847.1"/>
    <property type="molecule type" value="Genomic_DNA"/>
</dbReference>
<proteinExistence type="predicted"/>
<sequence length="293" mass="32214">MRKTITIMFIFSITILLIGCNKDNTVELPTTQQLSTPTAVATATRDVTDTPIASSGSMTPTPTTTSQTISSVDQKQTTSVTEGTKNQTYTITTTTYSQDNIKVQYPQIQGLGDNSKEKTINDLIKNDVLKSEVEAPIKFYQDDTHQDVLTLDLKYQVTVSSTDLLSVVYTGYSNIAGAAHPNDVIYSVTIDLKNMTKLKLSDFTTIDTKLAQKIKQSTAVINEAVKDGMDKNDLILVIKNTDDQTLIKGLREQWAYNTFYVTSNSLVVSVDVPHAVGDYALVELQGQYKVGSQ</sequence>
<dbReference type="InterPro" id="IPR025303">
    <property type="entry name" value="PdaC"/>
</dbReference>
<dbReference type="Gene3D" id="3.30.565.40">
    <property type="entry name" value="Fervidobacterium nodosum Rt17-B1 like"/>
    <property type="match status" value="1"/>
</dbReference>
<dbReference type="PROSITE" id="PS51257">
    <property type="entry name" value="PROKAR_LIPOPROTEIN"/>
    <property type="match status" value="1"/>
</dbReference>
<gene>
    <name evidence="3" type="ORF">GC097_33295</name>
</gene>
<dbReference type="Pfam" id="PF13739">
    <property type="entry name" value="PdaC"/>
    <property type="match status" value="1"/>
</dbReference>
<dbReference type="RefSeq" id="WP_171687644.1">
    <property type="nucleotide sequence ID" value="NZ_WHNZ01000086.1"/>
</dbReference>
<evidence type="ECO:0000259" key="2">
    <source>
        <dbReference type="Pfam" id="PF13739"/>
    </source>
</evidence>
<feature type="domain" description="Deacetylase PdaC" evidence="2">
    <location>
        <begin position="100"/>
        <end position="182"/>
    </location>
</feature>